<name>A0ABD0YZ00_9HEMI</name>
<proteinExistence type="predicted"/>
<dbReference type="PANTHER" id="PTHR23287">
    <property type="entry name" value="RUBY-EYE2-LIKE PROTEIN"/>
    <property type="match status" value="1"/>
</dbReference>
<organism evidence="1 2">
    <name type="scientific">Ranatra chinensis</name>
    <dbReference type="NCBI Taxonomy" id="642074"/>
    <lineage>
        <taxon>Eukaryota</taxon>
        <taxon>Metazoa</taxon>
        <taxon>Ecdysozoa</taxon>
        <taxon>Arthropoda</taxon>
        <taxon>Hexapoda</taxon>
        <taxon>Insecta</taxon>
        <taxon>Pterygota</taxon>
        <taxon>Neoptera</taxon>
        <taxon>Paraneoptera</taxon>
        <taxon>Hemiptera</taxon>
        <taxon>Heteroptera</taxon>
        <taxon>Panheteroptera</taxon>
        <taxon>Nepomorpha</taxon>
        <taxon>Nepidae</taxon>
        <taxon>Ranatrinae</taxon>
        <taxon>Ranatra</taxon>
    </lineage>
</organism>
<dbReference type="PANTHER" id="PTHR23287:SF16">
    <property type="entry name" value="TECTONIN BETA-PROPELLER REPEAT-CONTAINING PROTEIN 2"/>
    <property type="match status" value="1"/>
</dbReference>
<reference evidence="1 2" key="1">
    <citation type="submission" date="2024-07" db="EMBL/GenBank/DDBJ databases">
        <title>Chromosome-level genome assembly of the water stick insect Ranatra chinensis (Heteroptera: Nepidae).</title>
        <authorList>
            <person name="Liu X."/>
        </authorList>
    </citation>
    <scope>NUCLEOTIDE SEQUENCE [LARGE SCALE GENOMIC DNA]</scope>
    <source>
        <strain evidence="1">Cailab_2021Rc</strain>
        <tissue evidence="1">Muscle</tissue>
    </source>
</reference>
<evidence type="ECO:0000313" key="2">
    <source>
        <dbReference type="Proteomes" id="UP001558652"/>
    </source>
</evidence>
<sequence>MTTPQLEEDGILREWAPLSRLLQQIPLKTRRGLFMEDVKLTCVDAVSECIAVGASPGIIYWYNRSSHAVVQLTPEKNAHSITCIKLVSTVDIMVAAGDDNGIVTIFKVPKPTPDWLPHYKKETIDKSIERYTIGGLHSGRITTLEWSLNGQKLFSGDSAGQVIYTEIDFYMNLSKAREILNENYSVVQLSYNQRTRALVVSTVLRCTICFNEQNSWRVVQVGQKERSSLLALGGVFYYTEGVPTIPLIYCCRPGLRLWQANTDGSVQQTILFKVTMYPITVNLVLYHKFFLLYIFCFE</sequence>
<dbReference type="SUPFAM" id="SSF50978">
    <property type="entry name" value="WD40 repeat-like"/>
    <property type="match status" value="1"/>
</dbReference>
<dbReference type="InterPro" id="IPR036322">
    <property type="entry name" value="WD40_repeat_dom_sf"/>
</dbReference>
<dbReference type="InterPro" id="IPR015943">
    <property type="entry name" value="WD40/YVTN_repeat-like_dom_sf"/>
</dbReference>
<dbReference type="Gene3D" id="2.130.10.10">
    <property type="entry name" value="YVTN repeat-like/Quinoprotein amine dehydrogenase"/>
    <property type="match status" value="1"/>
</dbReference>
<gene>
    <name evidence="1" type="ORF">AAG570_001080</name>
</gene>
<dbReference type="Proteomes" id="UP001558652">
    <property type="component" value="Unassembled WGS sequence"/>
</dbReference>
<protein>
    <submittedName>
        <fullName evidence="1">Uncharacterized protein</fullName>
    </submittedName>
</protein>
<evidence type="ECO:0000313" key="1">
    <source>
        <dbReference type="EMBL" id="KAL1124454.1"/>
    </source>
</evidence>
<dbReference type="AlphaFoldDB" id="A0ABD0YZ00"/>
<dbReference type="EMBL" id="JBFDAA010000010">
    <property type="protein sequence ID" value="KAL1124454.1"/>
    <property type="molecule type" value="Genomic_DNA"/>
</dbReference>
<comment type="caution">
    <text evidence="1">The sequence shown here is derived from an EMBL/GenBank/DDBJ whole genome shotgun (WGS) entry which is preliminary data.</text>
</comment>
<accession>A0ABD0YZ00</accession>
<keyword evidence="2" id="KW-1185">Reference proteome</keyword>